<keyword evidence="1" id="KW-1133">Transmembrane helix</keyword>
<organism evidence="2 3">
    <name type="scientific">Junco hyemalis</name>
    <name type="common">Dark-eyed junco</name>
    <dbReference type="NCBI Taxonomy" id="40217"/>
    <lineage>
        <taxon>Eukaryota</taxon>
        <taxon>Metazoa</taxon>
        <taxon>Chordata</taxon>
        <taxon>Craniata</taxon>
        <taxon>Vertebrata</taxon>
        <taxon>Euteleostomi</taxon>
        <taxon>Archelosauria</taxon>
        <taxon>Archosauria</taxon>
        <taxon>Dinosauria</taxon>
        <taxon>Saurischia</taxon>
        <taxon>Theropoda</taxon>
        <taxon>Coelurosauria</taxon>
        <taxon>Aves</taxon>
        <taxon>Neognathae</taxon>
        <taxon>Neoaves</taxon>
        <taxon>Telluraves</taxon>
        <taxon>Australaves</taxon>
        <taxon>Passeriformes</taxon>
        <taxon>Passerellidae</taxon>
        <taxon>Junco</taxon>
    </lineage>
</organism>
<keyword evidence="3" id="KW-1185">Reference proteome</keyword>
<evidence type="ECO:0000313" key="3">
    <source>
        <dbReference type="Proteomes" id="UP000694408"/>
    </source>
</evidence>
<proteinExistence type="predicted"/>
<protein>
    <submittedName>
        <fullName evidence="2">Uncharacterized protein</fullName>
    </submittedName>
</protein>
<keyword evidence="1" id="KW-0472">Membrane</keyword>
<keyword evidence="1" id="KW-0812">Transmembrane</keyword>
<evidence type="ECO:0000313" key="2">
    <source>
        <dbReference type="Ensembl" id="ENSJHYP00000010431.1"/>
    </source>
</evidence>
<accession>A0A8C5NMG4</accession>
<evidence type="ECO:0000256" key="1">
    <source>
        <dbReference type="SAM" id="Phobius"/>
    </source>
</evidence>
<reference evidence="2" key="2">
    <citation type="submission" date="2025-09" db="UniProtKB">
        <authorList>
            <consortium name="Ensembl"/>
        </authorList>
    </citation>
    <scope>IDENTIFICATION</scope>
</reference>
<dbReference type="Ensembl" id="ENSJHYT00000012610.1">
    <property type="protein sequence ID" value="ENSJHYP00000010431.1"/>
    <property type="gene ID" value="ENSJHYG00000008189.1"/>
</dbReference>
<sequence length="91" mass="10278">MFFLPVLHGGVGKCIPWDCLGWTAVKEVGKDRNLDFVSQWVQISVYLGICLFVCLGFFYLVFLNFDRLGEEIECTISKYAEQVGWLCSTGG</sequence>
<reference evidence="2" key="1">
    <citation type="submission" date="2025-08" db="UniProtKB">
        <authorList>
            <consortium name="Ensembl"/>
        </authorList>
    </citation>
    <scope>IDENTIFICATION</scope>
</reference>
<name>A0A8C5NMG4_JUNHY</name>
<dbReference type="Proteomes" id="UP000694408">
    <property type="component" value="Unplaced"/>
</dbReference>
<dbReference type="AlphaFoldDB" id="A0A8C5NMG4"/>
<feature type="transmembrane region" description="Helical" evidence="1">
    <location>
        <begin position="43"/>
        <end position="62"/>
    </location>
</feature>